<feature type="domain" description="Carbohydrate kinase PfkB" evidence="6">
    <location>
        <begin position="9"/>
        <end position="295"/>
    </location>
</feature>
<evidence type="ECO:0000256" key="4">
    <source>
        <dbReference type="ARBA" id="ARBA00022777"/>
    </source>
</evidence>
<comment type="caution">
    <text evidence="7">The sequence shown here is derived from an EMBL/GenBank/DDBJ whole genome shotgun (WGS) entry which is preliminary data.</text>
</comment>
<dbReference type="PANTHER" id="PTHR43085">
    <property type="entry name" value="HEXOKINASE FAMILY MEMBER"/>
    <property type="match status" value="1"/>
</dbReference>
<dbReference type="Proteomes" id="UP000259211">
    <property type="component" value="Unassembled WGS sequence"/>
</dbReference>
<evidence type="ECO:0000256" key="2">
    <source>
        <dbReference type="ARBA" id="ARBA00022679"/>
    </source>
</evidence>
<dbReference type="PANTHER" id="PTHR43085:SF1">
    <property type="entry name" value="PSEUDOURIDINE KINASE-RELATED"/>
    <property type="match status" value="1"/>
</dbReference>
<evidence type="ECO:0000313" key="8">
    <source>
        <dbReference type="Proteomes" id="UP000259211"/>
    </source>
</evidence>
<keyword evidence="5" id="KW-0067">ATP-binding</keyword>
<dbReference type="AlphaFoldDB" id="A0A3E2DED1"/>
<evidence type="ECO:0000313" key="7">
    <source>
        <dbReference type="EMBL" id="RFT43720.1"/>
    </source>
</evidence>
<dbReference type="InterPro" id="IPR002173">
    <property type="entry name" value="Carboh/pur_kinase_PfkB_CS"/>
</dbReference>
<keyword evidence="4 7" id="KW-0418">Kinase</keyword>
<dbReference type="InterPro" id="IPR029056">
    <property type="entry name" value="Ribokinase-like"/>
</dbReference>
<dbReference type="SUPFAM" id="SSF53613">
    <property type="entry name" value="Ribokinase-like"/>
    <property type="match status" value="1"/>
</dbReference>
<dbReference type="RefSeq" id="WP_117189528.1">
    <property type="nucleotide sequence ID" value="NZ_NOWI01000007.1"/>
</dbReference>
<accession>A0A3E2DED1</accession>
<keyword evidence="2" id="KW-0808">Transferase</keyword>
<evidence type="ECO:0000259" key="6">
    <source>
        <dbReference type="Pfam" id="PF00294"/>
    </source>
</evidence>
<dbReference type="InterPro" id="IPR050306">
    <property type="entry name" value="PfkB_Carbo_kinase"/>
</dbReference>
<sequence>MSTALVIGESLIDVVNDAGRVSEHPGGSPMNVAVGLARLGRDVELATWIGADDHGRSIEAHVGADNVRLSGPSRGAERTPTATATLTGGQASYEFDLEWALPSVTIPDDCVVVHTGSLACGIEPGRQVVVQTVAAARDCATITFDPNCRPSLLGDPAAARHDVEQFVRLADVVKASDEDLEWLGEGADPVEMLTDWMGLGPKIGILTMGKHGVVAMTAAGVEIRVPGERTEVVDTVGAGDSFMSATIDSLWTTGLLGAEHRMDLGRIQPDVFRQVMQRAAHIAAITVSQAGANPPRSSELG</sequence>
<dbReference type="Gene3D" id="3.40.1190.20">
    <property type="match status" value="1"/>
</dbReference>
<reference evidence="7 8" key="1">
    <citation type="submission" date="2017-07" db="EMBL/GenBank/DDBJ databases">
        <authorList>
            <person name="Sun Z.S."/>
            <person name="Albrecht U."/>
            <person name="Echele G."/>
            <person name="Lee C.C."/>
        </authorList>
    </citation>
    <scope>NUCLEOTIDE SEQUENCE [LARGE SCALE GENOMIC DNA]</scope>
    <source>
        <strain evidence="7 8">P16-029</strain>
    </source>
</reference>
<evidence type="ECO:0000256" key="5">
    <source>
        <dbReference type="ARBA" id="ARBA00022840"/>
    </source>
</evidence>
<keyword evidence="3" id="KW-0547">Nucleotide-binding</keyword>
<evidence type="ECO:0000256" key="1">
    <source>
        <dbReference type="ARBA" id="ARBA00010688"/>
    </source>
</evidence>
<protein>
    <submittedName>
        <fullName evidence="7">Carbohydrate kinase</fullName>
    </submittedName>
</protein>
<dbReference type="InterPro" id="IPR011611">
    <property type="entry name" value="PfkB_dom"/>
</dbReference>
<evidence type="ECO:0000256" key="3">
    <source>
        <dbReference type="ARBA" id="ARBA00022741"/>
    </source>
</evidence>
<dbReference type="CDD" id="cd01167">
    <property type="entry name" value="bac_FRK"/>
    <property type="match status" value="1"/>
</dbReference>
<proteinExistence type="inferred from homology"/>
<dbReference type="GO" id="GO:0005524">
    <property type="term" value="F:ATP binding"/>
    <property type="evidence" value="ECO:0007669"/>
    <property type="project" value="UniProtKB-KW"/>
</dbReference>
<gene>
    <name evidence="7" type="ORF">CHT91_09085</name>
</gene>
<dbReference type="GO" id="GO:0016301">
    <property type="term" value="F:kinase activity"/>
    <property type="evidence" value="ECO:0007669"/>
    <property type="project" value="UniProtKB-KW"/>
</dbReference>
<name>A0A3E2DED1_9ACTN</name>
<dbReference type="PROSITE" id="PS00583">
    <property type="entry name" value="PFKB_KINASES_1"/>
    <property type="match status" value="1"/>
</dbReference>
<comment type="similarity">
    <text evidence="1">Belongs to the carbohydrate kinase PfkB family.</text>
</comment>
<dbReference type="EMBL" id="NOWI01000007">
    <property type="protein sequence ID" value="RFT43720.1"/>
    <property type="molecule type" value="Genomic_DNA"/>
</dbReference>
<dbReference type="Pfam" id="PF00294">
    <property type="entry name" value="PfkB"/>
    <property type="match status" value="1"/>
</dbReference>
<organism evidence="7 8">
    <name type="scientific">Cutibacterium avidum</name>
    <dbReference type="NCBI Taxonomy" id="33010"/>
    <lineage>
        <taxon>Bacteria</taxon>
        <taxon>Bacillati</taxon>
        <taxon>Actinomycetota</taxon>
        <taxon>Actinomycetes</taxon>
        <taxon>Propionibacteriales</taxon>
        <taxon>Propionibacteriaceae</taxon>
        <taxon>Cutibacterium</taxon>
    </lineage>
</organism>